<accession>A0A2I1HK13</accession>
<protein>
    <submittedName>
        <fullName evidence="1">Uncharacterized protein</fullName>
    </submittedName>
</protein>
<dbReference type="AlphaFoldDB" id="A0A2I1HK13"/>
<evidence type="ECO:0000313" key="2">
    <source>
        <dbReference type="Proteomes" id="UP000234323"/>
    </source>
</evidence>
<organism evidence="1 2">
    <name type="scientific">Rhizophagus irregularis</name>
    <dbReference type="NCBI Taxonomy" id="588596"/>
    <lineage>
        <taxon>Eukaryota</taxon>
        <taxon>Fungi</taxon>
        <taxon>Fungi incertae sedis</taxon>
        <taxon>Mucoromycota</taxon>
        <taxon>Glomeromycotina</taxon>
        <taxon>Glomeromycetes</taxon>
        <taxon>Glomerales</taxon>
        <taxon>Glomeraceae</taxon>
        <taxon>Rhizophagus</taxon>
    </lineage>
</organism>
<reference evidence="1 2" key="1">
    <citation type="submission" date="2015-10" db="EMBL/GenBank/DDBJ databases">
        <title>Genome analyses suggest a sexual origin of heterokaryosis in a supposedly ancient asexual fungus.</title>
        <authorList>
            <person name="Ropars J."/>
            <person name="Sedzielewska K."/>
            <person name="Noel J."/>
            <person name="Charron P."/>
            <person name="Farinelli L."/>
            <person name="Marton T."/>
            <person name="Kruger M."/>
            <person name="Pelin A."/>
            <person name="Brachmann A."/>
            <person name="Corradi N."/>
        </authorList>
    </citation>
    <scope>NUCLEOTIDE SEQUENCE [LARGE SCALE GENOMIC DNA]</scope>
    <source>
        <strain evidence="1 2">A4</strain>
    </source>
</reference>
<sequence>MLSNWDLKQRKERKRFQAVLKGVPTSVTTAILYSDNPAHSVLVPLGCKAFKIIQDRAWTNLLVIG</sequence>
<comment type="caution">
    <text evidence="1">The sequence shown here is derived from an EMBL/GenBank/DDBJ whole genome shotgun (WGS) entry which is preliminary data.</text>
</comment>
<keyword evidence="2" id="KW-1185">Reference proteome</keyword>
<dbReference type="Proteomes" id="UP000234323">
    <property type="component" value="Unassembled WGS sequence"/>
</dbReference>
<name>A0A2I1HK13_9GLOM</name>
<dbReference type="EMBL" id="LLXI01003428">
    <property type="protein sequence ID" value="PKY59212.1"/>
    <property type="molecule type" value="Genomic_DNA"/>
</dbReference>
<gene>
    <name evidence="1" type="ORF">RhiirA4_481780</name>
</gene>
<proteinExistence type="predicted"/>
<evidence type="ECO:0000313" key="1">
    <source>
        <dbReference type="EMBL" id="PKY59212.1"/>
    </source>
</evidence>